<feature type="chain" id="PRO_5040359480" evidence="1">
    <location>
        <begin position="23"/>
        <end position="242"/>
    </location>
</feature>
<feature type="signal peptide" evidence="1">
    <location>
        <begin position="1"/>
        <end position="22"/>
    </location>
</feature>
<accession>A0A9P6C6S1</accession>
<dbReference type="AlphaFoldDB" id="A0A9P6C6S1"/>
<name>A0A9P6C6S1_9AGAR</name>
<keyword evidence="1" id="KW-0732">Signal</keyword>
<comment type="caution">
    <text evidence="2">The sequence shown here is derived from an EMBL/GenBank/DDBJ whole genome shotgun (WGS) entry which is preliminary data.</text>
</comment>
<gene>
    <name evidence="2" type="ORF">P691DRAFT_725687</name>
</gene>
<dbReference type="OrthoDB" id="3255642at2759"/>
<dbReference type="Proteomes" id="UP000807342">
    <property type="component" value="Unassembled WGS sequence"/>
</dbReference>
<evidence type="ECO:0000256" key="1">
    <source>
        <dbReference type="SAM" id="SignalP"/>
    </source>
</evidence>
<evidence type="ECO:0000313" key="2">
    <source>
        <dbReference type="EMBL" id="KAF9450609.1"/>
    </source>
</evidence>
<keyword evidence="3" id="KW-1185">Reference proteome</keyword>
<evidence type="ECO:0000313" key="3">
    <source>
        <dbReference type="Proteomes" id="UP000807342"/>
    </source>
</evidence>
<protein>
    <submittedName>
        <fullName evidence="2">Uncharacterized protein</fullName>
    </submittedName>
</protein>
<reference evidence="2" key="1">
    <citation type="submission" date="2020-11" db="EMBL/GenBank/DDBJ databases">
        <authorList>
            <consortium name="DOE Joint Genome Institute"/>
            <person name="Ahrendt S."/>
            <person name="Riley R."/>
            <person name="Andreopoulos W."/>
            <person name="Labutti K."/>
            <person name="Pangilinan J."/>
            <person name="Ruiz-Duenas F.J."/>
            <person name="Barrasa J.M."/>
            <person name="Sanchez-Garcia M."/>
            <person name="Camarero S."/>
            <person name="Miyauchi S."/>
            <person name="Serrano A."/>
            <person name="Linde D."/>
            <person name="Babiker R."/>
            <person name="Drula E."/>
            <person name="Ayuso-Fernandez I."/>
            <person name="Pacheco R."/>
            <person name="Padilla G."/>
            <person name="Ferreira P."/>
            <person name="Barriuso J."/>
            <person name="Kellner H."/>
            <person name="Castanera R."/>
            <person name="Alfaro M."/>
            <person name="Ramirez L."/>
            <person name="Pisabarro A.G."/>
            <person name="Kuo A."/>
            <person name="Tritt A."/>
            <person name="Lipzen A."/>
            <person name="He G."/>
            <person name="Yan M."/>
            <person name="Ng V."/>
            <person name="Cullen D."/>
            <person name="Martin F."/>
            <person name="Rosso M.-N."/>
            <person name="Henrissat B."/>
            <person name="Hibbett D."/>
            <person name="Martinez A.T."/>
            <person name="Grigoriev I.V."/>
        </authorList>
    </citation>
    <scope>NUCLEOTIDE SEQUENCE</scope>
    <source>
        <strain evidence="2">MF-IS2</strain>
    </source>
</reference>
<dbReference type="EMBL" id="MU151101">
    <property type="protein sequence ID" value="KAF9450609.1"/>
    <property type="molecule type" value="Genomic_DNA"/>
</dbReference>
<proteinExistence type="predicted"/>
<sequence length="242" mass="26593">MIRLLTLALGLLALVNIRPIAACEIECMTGVTVAFFGNYSRPVGQVFLKLATQISDAFSLQDDLPYYLQPINDTFHNNAIAFHQHSIFPSYFHGKCQDPKTGQNPNGCPNPSCAVVCGTPGSLVYHFLKLRTIVHDATKALFDQTTDPSSRAYAESSTRIYRATQSGTGRSFGPSLRFSGAYDIGAAQIKDANFINHTLSRIFKGFSQLLDDECGGIQAYPAATLPRCNWEHAMKAYILTFP</sequence>
<organism evidence="2 3">
    <name type="scientific">Macrolepiota fuliginosa MF-IS2</name>
    <dbReference type="NCBI Taxonomy" id="1400762"/>
    <lineage>
        <taxon>Eukaryota</taxon>
        <taxon>Fungi</taxon>
        <taxon>Dikarya</taxon>
        <taxon>Basidiomycota</taxon>
        <taxon>Agaricomycotina</taxon>
        <taxon>Agaricomycetes</taxon>
        <taxon>Agaricomycetidae</taxon>
        <taxon>Agaricales</taxon>
        <taxon>Agaricineae</taxon>
        <taxon>Agaricaceae</taxon>
        <taxon>Macrolepiota</taxon>
    </lineage>
</organism>